<feature type="domain" description="Polysaccharide lyase 8 N-terminal alpha-helical" evidence="1">
    <location>
        <begin position="2"/>
        <end position="104"/>
    </location>
</feature>
<protein>
    <submittedName>
        <fullName evidence="2">CAZy families PL8 protein</fullName>
    </submittedName>
</protein>
<dbReference type="Gene3D" id="1.50.10.100">
    <property type="entry name" value="Chondroitin AC/alginate lyase"/>
    <property type="match status" value="1"/>
</dbReference>
<accession>A0A060BPV4</accession>
<proteinExistence type="predicted"/>
<dbReference type="AlphaFoldDB" id="A0A060BPV4"/>
<dbReference type="EMBL" id="KF117428">
    <property type="protein sequence ID" value="AIA84682.1"/>
    <property type="molecule type" value="Genomic_DNA"/>
</dbReference>
<name>A0A060BPV4_9BACT</name>
<dbReference type="Pfam" id="PF08124">
    <property type="entry name" value="Lyase_8_N"/>
    <property type="match status" value="1"/>
</dbReference>
<feature type="non-terminal residue" evidence="2">
    <location>
        <position position="1"/>
    </location>
</feature>
<sequence length="162" mass="18401">QARDFILKELTVNSTGEGIRPDMSFQQHGPQQQFGNYGLSFATTQSYWARVFMGTVYELSEEQLNIIHDYLTEGLQWTCWKGYMDIGSCGRQLVLNAQKIKARGYGTALRDIMVADAGRAKVYQHIFERDVEGILPENDLIGYRFFYILIMAYTVHPAGASA</sequence>
<evidence type="ECO:0000313" key="2">
    <source>
        <dbReference type="EMBL" id="AIA84682.1"/>
    </source>
</evidence>
<reference evidence="2" key="1">
    <citation type="journal article" date="2013" name="Environ. Microbiol.">
        <title>Seasonally variable intestinal metagenomes of the red palm weevil (Rhynchophorus ferrugineus).</title>
        <authorList>
            <person name="Jia S."/>
            <person name="Zhang X."/>
            <person name="Zhang G."/>
            <person name="Yin A."/>
            <person name="Zhang S."/>
            <person name="Li F."/>
            <person name="Wang L."/>
            <person name="Zhao D."/>
            <person name="Yun Q."/>
            <person name="Tala"/>
            <person name="Wang J."/>
            <person name="Sun G."/>
            <person name="Baabdullah M."/>
            <person name="Yu X."/>
            <person name="Hu S."/>
            <person name="Al-Mssallem I.S."/>
            <person name="Yu J."/>
        </authorList>
    </citation>
    <scope>NUCLEOTIDE SEQUENCE</scope>
</reference>
<organism evidence="2">
    <name type="scientific">uncultured Opitutus sp</name>
    <dbReference type="NCBI Taxonomy" id="296825"/>
    <lineage>
        <taxon>Bacteria</taxon>
        <taxon>Pseudomonadati</taxon>
        <taxon>Verrucomicrobiota</taxon>
        <taxon>Opitutia</taxon>
        <taxon>Opitutales</taxon>
        <taxon>Opitutaceae</taxon>
        <taxon>Opitutus</taxon>
        <taxon>environmental samples</taxon>
    </lineage>
</organism>
<evidence type="ECO:0000259" key="1">
    <source>
        <dbReference type="Pfam" id="PF08124"/>
    </source>
</evidence>
<dbReference type="SUPFAM" id="SSF48230">
    <property type="entry name" value="Chondroitin AC/alginate lyase"/>
    <property type="match status" value="1"/>
</dbReference>
<dbReference type="InterPro" id="IPR008929">
    <property type="entry name" value="Chondroitin_lyas"/>
</dbReference>
<dbReference type="InterPro" id="IPR012970">
    <property type="entry name" value="Lyase_8_alpha_N"/>
</dbReference>